<dbReference type="EMBL" id="KV878594">
    <property type="protein sequence ID" value="OJJ54693.1"/>
    <property type="molecule type" value="Genomic_DNA"/>
</dbReference>
<evidence type="ECO:0000313" key="1">
    <source>
        <dbReference type="EMBL" id="OJJ54693.1"/>
    </source>
</evidence>
<evidence type="ECO:0000313" key="2">
    <source>
        <dbReference type="Proteomes" id="UP000184356"/>
    </source>
</evidence>
<organism evidence="1 2">
    <name type="scientific">Aspergillus sydowii CBS 593.65</name>
    <dbReference type="NCBI Taxonomy" id="1036612"/>
    <lineage>
        <taxon>Eukaryota</taxon>
        <taxon>Fungi</taxon>
        <taxon>Dikarya</taxon>
        <taxon>Ascomycota</taxon>
        <taxon>Pezizomycotina</taxon>
        <taxon>Eurotiomycetes</taxon>
        <taxon>Eurotiomycetidae</taxon>
        <taxon>Eurotiales</taxon>
        <taxon>Aspergillaceae</taxon>
        <taxon>Aspergillus</taxon>
        <taxon>Aspergillus subgen. Nidulantes</taxon>
    </lineage>
</organism>
<proteinExistence type="predicted"/>
<reference evidence="2" key="1">
    <citation type="journal article" date="2017" name="Genome Biol.">
        <title>Comparative genomics reveals high biological diversity and specific adaptations in the industrially and medically important fungal genus Aspergillus.</title>
        <authorList>
            <person name="de Vries R.P."/>
            <person name="Riley R."/>
            <person name="Wiebenga A."/>
            <person name="Aguilar-Osorio G."/>
            <person name="Amillis S."/>
            <person name="Uchima C.A."/>
            <person name="Anderluh G."/>
            <person name="Asadollahi M."/>
            <person name="Askin M."/>
            <person name="Barry K."/>
            <person name="Battaglia E."/>
            <person name="Bayram O."/>
            <person name="Benocci T."/>
            <person name="Braus-Stromeyer S.A."/>
            <person name="Caldana C."/>
            <person name="Canovas D."/>
            <person name="Cerqueira G.C."/>
            <person name="Chen F."/>
            <person name="Chen W."/>
            <person name="Choi C."/>
            <person name="Clum A."/>
            <person name="Dos Santos R.A."/>
            <person name="Damasio A.R."/>
            <person name="Diallinas G."/>
            <person name="Emri T."/>
            <person name="Fekete E."/>
            <person name="Flipphi M."/>
            <person name="Freyberg S."/>
            <person name="Gallo A."/>
            <person name="Gournas C."/>
            <person name="Habgood R."/>
            <person name="Hainaut M."/>
            <person name="Harispe M.L."/>
            <person name="Henrissat B."/>
            <person name="Hilden K.S."/>
            <person name="Hope R."/>
            <person name="Hossain A."/>
            <person name="Karabika E."/>
            <person name="Karaffa L."/>
            <person name="Karanyi Z."/>
            <person name="Krasevec N."/>
            <person name="Kuo A."/>
            <person name="Kusch H."/>
            <person name="LaButti K."/>
            <person name="Lagendijk E.L."/>
            <person name="Lapidus A."/>
            <person name="Levasseur A."/>
            <person name="Lindquist E."/>
            <person name="Lipzen A."/>
            <person name="Logrieco A.F."/>
            <person name="MacCabe A."/>
            <person name="Maekelae M.R."/>
            <person name="Malavazi I."/>
            <person name="Melin P."/>
            <person name="Meyer V."/>
            <person name="Mielnichuk N."/>
            <person name="Miskei M."/>
            <person name="Molnar A.P."/>
            <person name="Mule G."/>
            <person name="Ngan C.Y."/>
            <person name="Orejas M."/>
            <person name="Orosz E."/>
            <person name="Ouedraogo J.P."/>
            <person name="Overkamp K.M."/>
            <person name="Park H.-S."/>
            <person name="Perrone G."/>
            <person name="Piumi F."/>
            <person name="Punt P.J."/>
            <person name="Ram A.F."/>
            <person name="Ramon A."/>
            <person name="Rauscher S."/>
            <person name="Record E."/>
            <person name="Riano-Pachon D.M."/>
            <person name="Robert V."/>
            <person name="Roehrig J."/>
            <person name="Ruller R."/>
            <person name="Salamov A."/>
            <person name="Salih N.S."/>
            <person name="Samson R.A."/>
            <person name="Sandor E."/>
            <person name="Sanguinetti M."/>
            <person name="Schuetze T."/>
            <person name="Sepcic K."/>
            <person name="Shelest E."/>
            <person name="Sherlock G."/>
            <person name="Sophianopoulou V."/>
            <person name="Squina F.M."/>
            <person name="Sun H."/>
            <person name="Susca A."/>
            <person name="Todd R.B."/>
            <person name="Tsang A."/>
            <person name="Unkles S.E."/>
            <person name="van de Wiele N."/>
            <person name="van Rossen-Uffink D."/>
            <person name="Oliveira J.V."/>
            <person name="Vesth T.C."/>
            <person name="Visser J."/>
            <person name="Yu J.-H."/>
            <person name="Zhou M."/>
            <person name="Andersen M.R."/>
            <person name="Archer D.B."/>
            <person name="Baker S.E."/>
            <person name="Benoit I."/>
            <person name="Brakhage A.A."/>
            <person name="Braus G.H."/>
            <person name="Fischer R."/>
            <person name="Frisvad J.C."/>
            <person name="Goldman G.H."/>
            <person name="Houbraken J."/>
            <person name="Oakley B."/>
            <person name="Pocsi I."/>
            <person name="Scazzocchio C."/>
            <person name="Seiboth B."/>
            <person name="vanKuyk P.A."/>
            <person name="Wortman J."/>
            <person name="Dyer P.S."/>
            <person name="Grigoriev I.V."/>
        </authorList>
    </citation>
    <scope>NUCLEOTIDE SEQUENCE [LARGE SCALE GENOMIC DNA]</scope>
    <source>
        <strain evidence="2">CBS 593.65</strain>
    </source>
</reference>
<sequence>MLSPGGHWLCGIAALGCPGRVHSSLTPKSPNSILVTAPMMRDFAEGRVEIFTEIVR</sequence>
<dbReference type="AlphaFoldDB" id="A0A1L9T5W8"/>
<dbReference type="VEuPathDB" id="FungiDB:ASPSYDRAFT_49807"/>
<name>A0A1L9T5W8_9EURO</name>
<dbReference type="Proteomes" id="UP000184356">
    <property type="component" value="Unassembled WGS sequence"/>
</dbReference>
<protein>
    <submittedName>
        <fullName evidence="1">Uncharacterized protein</fullName>
    </submittedName>
</protein>
<gene>
    <name evidence="1" type="ORF">ASPSYDRAFT_49807</name>
</gene>
<keyword evidence="2" id="KW-1185">Reference proteome</keyword>
<dbReference type="RefSeq" id="XP_040698499.1">
    <property type="nucleotide sequence ID" value="XM_040847924.1"/>
</dbReference>
<accession>A0A1L9T5W8</accession>
<dbReference type="GeneID" id="63763997"/>